<dbReference type="AlphaFoldDB" id="A0A409WM77"/>
<protein>
    <submittedName>
        <fullName evidence="2">Uncharacterized protein</fullName>
    </submittedName>
</protein>
<dbReference type="EMBL" id="NHYD01003373">
    <property type="protein sequence ID" value="PPQ79571.1"/>
    <property type="molecule type" value="Genomic_DNA"/>
</dbReference>
<dbReference type="OrthoDB" id="2116030at2759"/>
<name>A0A409WM77_PSICY</name>
<comment type="caution">
    <text evidence="2">The sequence shown here is derived from an EMBL/GenBank/DDBJ whole genome shotgun (WGS) entry which is preliminary data.</text>
</comment>
<reference evidence="2 3" key="1">
    <citation type="journal article" date="2018" name="Evol. Lett.">
        <title>Horizontal gene cluster transfer increased hallucinogenic mushroom diversity.</title>
        <authorList>
            <person name="Reynolds H.T."/>
            <person name="Vijayakumar V."/>
            <person name="Gluck-Thaler E."/>
            <person name="Korotkin H.B."/>
            <person name="Matheny P.B."/>
            <person name="Slot J.C."/>
        </authorList>
    </citation>
    <scope>NUCLEOTIDE SEQUENCE [LARGE SCALE GENOMIC DNA]</scope>
    <source>
        <strain evidence="2 3">2631</strain>
    </source>
</reference>
<sequence>MYLSVLAALFGFHVRAKLGYEKHDEHQFTTLTNKPCIHPSAVARQEPTLPSSSFSESAHIPAATPDAPHPHPAAPVELKQRFSEFLAKHKSSESTVSSSSSSESSTNIYNDFWEAPSRFWRPRIRKIEEDEMDAIMVRNTLS</sequence>
<keyword evidence="3" id="KW-1185">Reference proteome</keyword>
<dbReference type="InParanoid" id="A0A409WM77"/>
<accession>A0A409WM77</accession>
<proteinExistence type="predicted"/>
<evidence type="ECO:0000313" key="2">
    <source>
        <dbReference type="EMBL" id="PPQ79571.1"/>
    </source>
</evidence>
<organism evidence="2 3">
    <name type="scientific">Psilocybe cyanescens</name>
    <dbReference type="NCBI Taxonomy" id="93625"/>
    <lineage>
        <taxon>Eukaryota</taxon>
        <taxon>Fungi</taxon>
        <taxon>Dikarya</taxon>
        <taxon>Basidiomycota</taxon>
        <taxon>Agaricomycotina</taxon>
        <taxon>Agaricomycetes</taxon>
        <taxon>Agaricomycetidae</taxon>
        <taxon>Agaricales</taxon>
        <taxon>Agaricineae</taxon>
        <taxon>Strophariaceae</taxon>
        <taxon>Psilocybe</taxon>
    </lineage>
</organism>
<feature type="region of interest" description="Disordered" evidence="1">
    <location>
        <begin position="44"/>
        <end position="75"/>
    </location>
</feature>
<evidence type="ECO:0000256" key="1">
    <source>
        <dbReference type="SAM" id="MobiDB-lite"/>
    </source>
</evidence>
<gene>
    <name evidence="2" type="ORF">CVT25_003453</name>
</gene>
<evidence type="ECO:0000313" key="3">
    <source>
        <dbReference type="Proteomes" id="UP000283269"/>
    </source>
</evidence>
<dbReference type="Proteomes" id="UP000283269">
    <property type="component" value="Unassembled WGS sequence"/>
</dbReference>